<dbReference type="EMBL" id="CAJFCJ010000045">
    <property type="protein sequence ID" value="CAD5126376.1"/>
    <property type="molecule type" value="Genomic_DNA"/>
</dbReference>
<reference evidence="1 2" key="1">
    <citation type="submission" date="2020-08" db="EMBL/GenBank/DDBJ databases">
        <authorList>
            <person name="Hejnol A."/>
        </authorList>
    </citation>
    <scope>NUCLEOTIDE SEQUENCE [LARGE SCALE GENOMIC DNA]</scope>
</reference>
<evidence type="ECO:0000313" key="2">
    <source>
        <dbReference type="Proteomes" id="UP000549394"/>
    </source>
</evidence>
<evidence type="ECO:0000313" key="1">
    <source>
        <dbReference type="EMBL" id="CAD5126376.1"/>
    </source>
</evidence>
<proteinExistence type="predicted"/>
<protein>
    <submittedName>
        <fullName evidence="1">DgyrCDS14517</fullName>
    </submittedName>
</protein>
<name>A0A7I8WDV0_9ANNE</name>
<keyword evidence="2" id="KW-1185">Reference proteome</keyword>
<dbReference type="Proteomes" id="UP000549394">
    <property type="component" value="Unassembled WGS sequence"/>
</dbReference>
<dbReference type="AlphaFoldDB" id="A0A7I8WDV0"/>
<comment type="caution">
    <text evidence="1">The sequence shown here is derived from an EMBL/GenBank/DDBJ whole genome shotgun (WGS) entry which is preliminary data.</text>
</comment>
<gene>
    <name evidence="1" type="ORF">DGYR_LOCUS13622</name>
</gene>
<organism evidence="1 2">
    <name type="scientific">Dimorphilus gyrociliatus</name>
    <dbReference type="NCBI Taxonomy" id="2664684"/>
    <lineage>
        <taxon>Eukaryota</taxon>
        <taxon>Metazoa</taxon>
        <taxon>Spiralia</taxon>
        <taxon>Lophotrochozoa</taxon>
        <taxon>Annelida</taxon>
        <taxon>Polychaeta</taxon>
        <taxon>Polychaeta incertae sedis</taxon>
        <taxon>Dinophilidae</taxon>
        <taxon>Dimorphilus</taxon>
    </lineage>
</organism>
<sequence>MFEAGAFSLQSSSLGNPNPCAGGSGDPHFIQQILDKNSKTPQTICYDVVGKSTNQIRILQDFQTKTKIDGILKDDFYMHIMRISISDEIFQFFTDYIQFPNDKVMIWKNTDSPLQYGSLTIKITDRAISLLVKRRSKQLSFAITKEYNYLTGWHLNIGFQSLNATESRFGGMMGDIGKKSFEFRESIQNNRGAMLKDDNHIIQASLKVRSDIKCWFVAFEDIIYPKTSVNYVY</sequence>
<accession>A0A7I8WDV0</accession>